<dbReference type="GO" id="GO:0008285">
    <property type="term" value="P:negative regulation of cell population proliferation"/>
    <property type="evidence" value="ECO:0007669"/>
    <property type="project" value="TreeGrafter"/>
</dbReference>
<dbReference type="GO" id="GO:0043065">
    <property type="term" value="P:positive regulation of apoptotic process"/>
    <property type="evidence" value="ECO:0007669"/>
    <property type="project" value="TreeGrafter"/>
</dbReference>
<dbReference type="PANTHER" id="PTHR47522:SF2">
    <property type="entry name" value="PROTEIN SALVADOR HOMOLOG 1"/>
    <property type="match status" value="1"/>
</dbReference>
<feature type="compositionally biased region" description="Polar residues" evidence="1">
    <location>
        <begin position="60"/>
        <end position="72"/>
    </location>
</feature>
<dbReference type="GO" id="GO:0035329">
    <property type="term" value="P:hippo signaling"/>
    <property type="evidence" value="ECO:0007669"/>
    <property type="project" value="InterPro"/>
</dbReference>
<dbReference type="PANTHER" id="PTHR47522">
    <property type="entry name" value="SALVADOR FAMILY WW DOMAIN-CONTAINING PROTEIN 1"/>
    <property type="match status" value="1"/>
</dbReference>
<dbReference type="PROSITE" id="PS50020">
    <property type="entry name" value="WW_DOMAIN_2"/>
    <property type="match status" value="2"/>
</dbReference>
<dbReference type="Proteomes" id="UP000887577">
    <property type="component" value="Unplaced"/>
</dbReference>
<sequence>MQNRNGNYRMPGFLEGVPGVYQRRQSPPRLPSTIATPQRRKSGTPDFKKSGVRLSGRTRFGSQSSCASTSMQIPEDSQLITTGNEIPPLQQQRHAAARRPVPRSHPIIPSTASRDLSSHSFSDASKRTELTVFRKSLTSSQSIGNVVQHDLEPKLHLASSAQNVLSVDQQQLRALSYPNGVRNISSSLQSLPGKIPGSSILLNQTPLLNNDDELPLPPYWEVRLTSNGIRYFVDHNNQRTHWIHPLARENLPPGWTKLYDEDLGVVYYNELERRSQFDHPGVATPSSNIAEVHGSRQSIVPNRNKSNEDIEDLNIISEEIPIWLQMYSEAESSSDHLLNFNLFKLQQLEIFDEMLLKLFKQDAINTVIKYEKPRREINSELFRRLIVR</sequence>
<protein>
    <submittedName>
        <fullName evidence="5">Uncharacterized protein</fullName>
    </submittedName>
</protein>
<dbReference type="AlphaFoldDB" id="A0A914ZFV7"/>
<dbReference type="GO" id="GO:0005829">
    <property type="term" value="C:cytosol"/>
    <property type="evidence" value="ECO:0007669"/>
    <property type="project" value="TreeGrafter"/>
</dbReference>
<dbReference type="PROSITE" id="PS01159">
    <property type="entry name" value="WW_DOMAIN_1"/>
    <property type="match status" value="1"/>
</dbReference>
<dbReference type="Pfam" id="PF00397">
    <property type="entry name" value="WW"/>
    <property type="match status" value="1"/>
</dbReference>
<dbReference type="CDD" id="cd21433">
    <property type="entry name" value="SARAH_Sav"/>
    <property type="match status" value="1"/>
</dbReference>
<dbReference type="CDD" id="cd00201">
    <property type="entry name" value="WW"/>
    <property type="match status" value="2"/>
</dbReference>
<dbReference type="InterPro" id="IPR011524">
    <property type="entry name" value="SARAH_dom"/>
</dbReference>
<evidence type="ECO:0000259" key="3">
    <source>
        <dbReference type="PROSITE" id="PS50951"/>
    </source>
</evidence>
<dbReference type="InterPro" id="IPR036020">
    <property type="entry name" value="WW_dom_sf"/>
</dbReference>
<feature type="domain" description="WW" evidence="2">
    <location>
        <begin position="249"/>
        <end position="282"/>
    </location>
</feature>
<feature type="domain" description="WW" evidence="2">
    <location>
        <begin position="214"/>
        <end position="247"/>
    </location>
</feature>
<dbReference type="InterPro" id="IPR001202">
    <property type="entry name" value="WW_dom"/>
</dbReference>
<dbReference type="GO" id="GO:0060090">
    <property type="term" value="F:molecular adaptor activity"/>
    <property type="evidence" value="ECO:0007669"/>
    <property type="project" value="InterPro"/>
</dbReference>
<dbReference type="SMART" id="SM00456">
    <property type="entry name" value="WW"/>
    <property type="match status" value="2"/>
</dbReference>
<accession>A0A914ZFV7</accession>
<evidence type="ECO:0000256" key="1">
    <source>
        <dbReference type="SAM" id="MobiDB-lite"/>
    </source>
</evidence>
<dbReference type="InterPro" id="IPR030030">
    <property type="entry name" value="Sav"/>
</dbReference>
<feature type="region of interest" description="Disordered" evidence="1">
    <location>
        <begin position="1"/>
        <end position="72"/>
    </location>
</feature>
<reference evidence="5" key="1">
    <citation type="submission" date="2022-11" db="UniProtKB">
        <authorList>
            <consortium name="WormBaseParasite"/>
        </authorList>
    </citation>
    <scope>IDENTIFICATION</scope>
</reference>
<feature type="domain" description="SARAH" evidence="3">
    <location>
        <begin position="337"/>
        <end position="384"/>
    </location>
</feature>
<dbReference type="PROSITE" id="PS50951">
    <property type="entry name" value="SARAH"/>
    <property type="match status" value="1"/>
</dbReference>
<evidence type="ECO:0000313" key="5">
    <source>
        <dbReference type="WBParaSite" id="PSU_v2.g9165.t1"/>
    </source>
</evidence>
<dbReference type="Gene3D" id="2.20.70.10">
    <property type="match status" value="2"/>
</dbReference>
<feature type="region of interest" description="Disordered" evidence="1">
    <location>
        <begin position="92"/>
        <end position="121"/>
    </location>
</feature>
<organism evidence="4 5">
    <name type="scientific">Panagrolaimus superbus</name>
    <dbReference type="NCBI Taxonomy" id="310955"/>
    <lineage>
        <taxon>Eukaryota</taxon>
        <taxon>Metazoa</taxon>
        <taxon>Ecdysozoa</taxon>
        <taxon>Nematoda</taxon>
        <taxon>Chromadorea</taxon>
        <taxon>Rhabditida</taxon>
        <taxon>Tylenchina</taxon>
        <taxon>Panagrolaimomorpha</taxon>
        <taxon>Panagrolaimoidea</taxon>
        <taxon>Panagrolaimidae</taxon>
        <taxon>Panagrolaimus</taxon>
    </lineage>
</organism>
<dbReference type="SUPFAM" id="SSF51045">
    <property type="entry name" value="WW domain"/>
    <property type="match status" value="2"/>
</dbReference>
<dbReference type="GO" id="GO:0006915">
    <property type="term" value="P:apoptotic process"/>
    <property type="evidence" value="ECO:0007669"/>
    <property type="project" value="InterPro"/>
</dbReference>
<evidence type="ECO:0000313" key="4">
    <source>
        <dbReference type="Proteomes" id="UP000887577"/>
    </source>
</evidence>
<proteinExistence type="predicted"/>
<keyword evidence="4" id="KW-1185">Reference proteome</keyword>
<dbReference type="WBParaSite" id="PSU_v2.g9165.t1">
    <property type="protein sequence ID" value="PSU_v2.g9165.t1"/>
    <property type="gene ID" value="PSU_v2.g9165"/>
</dbReference>
<feature type="compositionally biased region" description="Polar residues" evidence="1">
    <location>
        <begin position="110"/>
        <end position="121"/>
    </location>
</feature>
<name>A0A914ZFV7_9BILA</name>
<evidence type="ECO:0000259" key="2">
    <source>
        <dbReference type="PROSITE" id="PS50020"/>
    </source>
</evidence>